<keyword evidence="1" id="KW-0472">Membrane</keyword>
<organism evidence="2 3">
    <name type="scientific">Shimia haliotis</name>
    <dbReference type="NCBI Taxonomy" id="1280847"/>
    <lineage>
        <taxon>Bacteria</taxon>
        <taxon>Pseudomonadati</taxon>
        <taxon>Pseudomonadota</taxon>
        <taxon>Alphaproteobacteria</taxon>
        <taxon>Rhodobacterales</taxon>
        <taxon>Roseobacteraceae</taxon>
    </lineage>
</organism>
<proteinExistence type="predicted"/>
<keyword evidence="1" id="KW-0812">Transmembrane</keyword>
<feature type="transmembrane region" description="Helical" evidence="1">
    <location>
        <begin position="66"/>
        <end position="83"/>
    </location>
</feature>
<gene>
    <name evidence="2" type="ORF">SAMN04488036_101873</name>
</gene>
<dbReference type="OrthoDB" id="7708983at2"/>
<dbReference type="STRING" id="1280847.SAMN04488036_101873"/>
<name>A0A1I4B8R4_9RHOB</name>
<reference evidence="3" key="1">
    <citation type="submission" date="2016-10" db="EMBL/GenBank/DDBJ databases">
        <authorList>
            <person name="Varghese N."/>
            <person name="Submissions S."/>
        </authorList>
    </citation>
    <scope>NUCLEOTIDE SEQUENCE [LARGE SCALE GENOMIC DNA]</scope>
    <source>
        <strain evidence="3">DSM 28453</strain>
    </source>
</reference>
<dbReference type="Proteomes" id="UP000198851">
    <property type="component" value="Unassembled WGS sequence"/>
</dbReference>
<feature type="transmembrane region" description="Helical" evidence="1">
    <location>
        <begin position="131"/>
        <end position="152"/>
    </location>
</feature>
<evidence type="ECO:0000313" key="3">
    <source>
        <dbReference type="Proteomes" id="UP000198851"/>
    </source>
</evidence>
<accession>A0A1I4B8R4</accession>
<evidence type="ECO:0000313" key="2">
    <source>
        <dbReference type="EMBL" id="SFK64903.1"/>
    </source>
</evidence>
<evidence type="ECO:0000256" key="1">
    <source>
        <dbReference type="SAM" id="Phobius"/>
    </source>
</evidence>
<sequence>MDVVSFGISATVAHALTNLDNLAIMSGLMLASGRLRVLCAYLIAQMIVLGVALSLGENLGNQVPQYTGYLGVIPILVGVGAIWNRIRLREETENAAAEKMGSFAILALFLSVSVDTFAVFAPAMADSEDAFRLAALVGGALSAGVLGVTALAMGRVSGGVLNRLVRLDTLAPYVMIAVGLYVLINTGTDVAG</sequence>
<dbReference type="RefSeq" id="WP_093320664.1">
    <property type="nucleotide sequence ID" value="NZ_FOSZ01000001.1"/>
</dbReference>
<feature type="transmembrane region" description="Helical" evidence="1">
    <location>
        <begin position="35"/>
        <end position="54"/>
    </location>
</feature>
<feature type="transmembrane region" description="Helical" evidence="1">
    <location>
        <begin position="103"/>
        <end position="125"/>
    </location>
</feature>
<dbReference type="AlphaFoldDB" id="A0A1I4B8R4"/>
<feature type="transmembrane region" description="Helical" evidence="1">
    <location>
        <begin position="164"/>
        <end position="184"/>
    </location>
</feature>
<keyword evidence="3" id="KW-1185">Reference proteome</keyword>
<keyword evidence="1" id="KW-1133">Transmembrane helix</keyword>
<protein>
    <submittedName>
        <fullName evidence="2">Cadmium resistance protein CadD, predicted permease</fullName>
    </submittedName>
</protein>
<dbReference type="EMBL" id="FOSZ01000001">
    <property type="protein sequence ID" value="SFK64903.1"/>
    <property type="molecule type" value="Genomic_DNA"/>
</dbReference>